<protein>
    <submittedName>
        <fullName evidence="4">Glycosyltransferase</fullName>
    </submittedName>
</protein>
<dbReference type="InterPro" id="IPR001173">
    <property type="entry name" value="Glyco_trans_2-like"/>
</dbReference>
<evidence type="ECO:0000259" key="3">
    <source>
        <dbReference type="Pfam" id="PF00535"/>
    </source>
</evidence>
<dbReference type="AlphaFoldDB" id="A0A430FU61"/>
<keyword evidence="5" id="KW-1185">Reference proteome</keyword>
<dbReference type="GO" id="GO:0016757">
    <property type="term" value="F:glycosyltransferase activity"/>
    <property type="evidence" value="ECO:0007669"/>
    <property type="project" value="UniProtKB-KW"/>
</dbReference>
<dbReference type="InterPro" id="IPR029044">
    <property type="entry name" value="Nucleotide-diphossugar_trans"/>
</dbReference>
<sequence>MNAGSTPVTVIVPVHQSAGTLDACLTSVTAQTHRDLRIVVIDDGSTDGGGALCDRWAERDPRILPIHRPHGGVSAARNTGLDAADGDYIAFVDADDTIAPTMIETLLDAAIAGDCRMTMCGIRNIRRAADGPHTAGTHTMRMPATAGNAELVARLPELIRTCHYAPVWNTLYERAFLERCHARFDETIILGEDKLFNTRLYAAADHVACLDEPLYDYTCDTTDAALAARTGERWYRDGRRVRDAIMPYLAAWGDDLAAWGDSTWIHQIGMALERAYAERGDDAKHARAALIRDIAADADAAAAARHIGDARPSIRATAMLVAAGRARPLACYGRSRAAARRLLHLLRRR</sequence>
<feature type="domain" description="Glycosyltransferase 2-like" evidence="3">
    <location>
        <begin position="9"/>
        <end position="135"/>
    </location>
</feature>
<name>A0A430FU61_9BIFI</name>
<dbReference type="PANTHER" id="PTHR22916:SF51">
    <property type="entry name" value="GLYCOSYLTRANSFERASE EPSH-RELATED"/>
    <property type="match status" value="1"/>
</dbReference>
<evidence type="ECO:0000313" key="4">
    <source>
        <dbReference type="EMBL" id="RSX56687.1"/>
    </source>
</evidence>
<comment type="caution">
    <text evidence="4">The sequence shown here is derived from an EMBL/GenBank/DDBJ whole genome shotgun (WGS) entry which is preliminary data.</text>
</comment>
<keyword evidence="1" id="KW-0328">Glycosyltransferase</keyword>
<dbReference type="PANTHER" id="PTHR22916">
    <property type="entry name" value="GLYCOSYLTRANSFERASE"/>
    <property type="match status" value="1"/>
</dbReference>
<keyword evidence="2 4" id="KW-0808">Transferase</keyword>
<organism evidence="4 5">
    <name type="scientific">Bifidobacterium samirii</name>
    <dbReference type="NCBI Taxonomy" id="2306974"/>
    <lineage>
        <taxon>Bacteria</taxon>
        <taxon>Bacillati</taxon>
        <taxon>Actinomycetota</taxon>
        <taxon>Actinomycetes</taxon>
        <taxon>Bifidobacteriales</taxon>
        <taxon>Bifidobacteriaceae</taxon>
        <taxon>Bifidobacterium</taxon>
    </lineage>
</organism>
<gene>
    <name evidence="4" type="ORF">D2E24_0977</name>
</gene>
<proteinExistence type="predicted"/>
<dbReference type="SUPFAM" id="SSF53448">
    <property type="entry name" value="Nucleotide-diphospho-sugar transferases"/>
    <property type="match status" value="1"/>
</dbReference>
<reference evidence="4 5" key="1">
    <citation type="submission" date="2018-09" db="EMBL/GenBank/DDBJ databases">
        <title>Characterization of the phylogenetic diversity of five novel species belonging to the genus Bifidobacterium.</title>
        <authorList>
            <person name="Lugli G.A."/>
            <person name="Duranti S."/>
            <person name="Milani C."/>
        </authorList>
    </citation>
    <scope>NUCLEOTIDE SEQUENCE [LARGE SCALE GENOMIC DNA]</scope>
    <source>
        <strain evidence="4 5">2033B</strain>
    </source>
</reference>
<evidence type="ECO:0000256" key="2">
    <source>
        <dbReference type="ARBA" id="ARBA00022679"/>
    </source>
</evidence>
<dbReference type="Pfam" id="PF00535">
    <property type="entry name" value="Glycos_transf_2"/>
    <property type="match status" value="1"/>
</dbReference>
<evidence type="ECO:0000313" key="5">
    <source>
        <dbReference type="Proteomes" id="UP000287470"/>
    </source>
</evidence>
<dbReference type="Gene3D" id="3.90.550.10">
    <property type="entry name" value="Spore Coat Polysaccharide Biosynthesis Protein SpsA, Chain A"/>
    <property type="match status" value="1"/>
</dbReference>
<dbReference type="EMBL" id="QXGK01000008">
    <property type="protein sequence ID" value="RSX56687.1"/>
    <property type="molecule type" value="Genomic_DNA"/>
</dbReference>
<evidence type="ECO:0000256" key="1">
    <source>
        <dbReference type="ARBA" id="ARBA00022676"/>
    </source>
</evidence>
<dbReference type="CDD" id="cd00761">
    <property type="entry name" value="Glyco_tranf_GTA_type"/>
    <property type="match status" value="1"/>
</dbReference>
<accession>A0A430FU61</accession>
<dbReference type="RefSeq" id="WP_164521017.1">
    <property type="nucleotide sequence ID" value="NZ_QXGK01000008.1"/>
</dbReference>
<dbReference type="Proteomes" id="UP000287470">
    <property type="component" value="Unassembled WGS sequence"/>
</dbReference>